<dbReference type="PROSITE" id="PS00109">
    <property type="entry name" value="PROTEIN_KINASE_TYR"/>
    <property type="match status" value="1"/>
</dbReference>
<dbReference type="eggNOG" id="COG0515">
    <property type="taxonomic scope" value="Bacteria"/>
</dbReference>
<sequence length="632" mass="63862">MNRTPGWGRNDAGGAAGAGGGTGPGGAAGPGPHAGPGGASYGGNGGFGRPGGSLGAGVGTGGGGSLGAGGNFAGGGYGYPAPGSDPGYGVGGYGYPGPAHSGTPAYGVPGAGTEAAPPAPAATSSGGGVFSPIPTDTDTPHHVETPHGYQLLRRAGTGRHSTVLLCREEATGQEVAVKLLHLTVAEEGARLATHAELLSAGAAANHPCSVLVEDAGFTGEHRPYLIQQFCRGGNAQAKLVNSGPFPVEEVLVIGVRLALALASSHRRGVLHLDVRPANVLFDDAGDALLADHGVARVVQRSAPQIGAIFDPMYSSRELFGWEKPGPAADVYSLGATLYALLNGLPAYAEAGSTSWAALYNEVLRGELPRPNRPDAPEPLLDLIRRMMSVNPEGRPPLSEVHRVLRMLLPPGLAGRVPALEPEPAPEPMLPGWDPADDVTPEEQAEAARLGAEAQAAEKRRNRRKLIAAGTAVVVFAGAATTMTLLLRKDEAKKKTVAGPSASAAPSASASASSGGGSINLPGGVAPSAQEVAPDKLPALMPQAVTEDASGGKVRVSWKAPKNPDTVTTYFVQASAGEKQVGLAQAPKGQTQVVFTNPEAVKPGVCYTVASVIALSNGQIGYAPAKTICRPHG</sequence>
<evidence type="ECO:0000256" key="1">
    <source>
        <dbReference type="SAM" id="MobiDB-lite"/>
    </source>
</evidence>
<evidence type="ECO:0000256" key="2">
    <source>
        <dbReference type="SAM" id="Phobius"/>
    </source>
</evidence>
<feature type="compositionally biased region" description="Low complexity" evidence="1">
    <location>
        <begin position="497"/>
        <end position="512"/>
    </location>
</feature>
<keyword evidence="5" id="KW-1185">Reference proteome</keyword>
<dbReference type="CDD" id="cd00063">
    <property type="entry name" value="FN3"/>
    <property type="match status" value="1"/>
</dbReference>
<dbReference type="SUPFAM" id="SSF56112">
    <property type="entry name" value="Protein kinase-like (PK-like)"/>
    <property type="match status" value="1"/>
</dbReference>
<evidence type="ECO:0000259" key="3">
    <source>
        <dbReference type="PROSITE" id="PS50011"/>
    </source>
</evidence>
<name>F8JXF0_STREN</name>
<keyword evidence="2" id="KW-0812">Transmembrane</keyword>
<dbReference type="GO" id="GO:0004674">
    <property type="term" value="F:protein serine/threonine kinase activity"/>
    <property type="evidence" value="ECO:0007669"/>
    <property type="project" value="UniProtKB-KW"/>
</dbReference>
<dbReference type="GO" id="GO:0005524">
    <property type="term" value="F:ATP binding"/>
    <property type="evidence" value="ECO:0007669"/>
    <property type="project" value="InterPro"/>
</dbReference>
<keyword evidence="2" id="KW-1133">Transmembrane helix</keyword>
<accession>G8WSJ6</accession>
<keyword evidence="4" id="KW-0418">Kinase</keyword>
<feature type="region of interest" description="Disordered" evidence="1">
    <location>
        <begin position="1"/>
        <end position="44"/>
    </location>
</feature>
<evidence type="ECO:0000313" key="5">
    <source>
        <dbReference type="Proteomes" id="UP000007842"/>
    </source>
</evidence>
<feature type="domain" description="Protein kinase" evidence="3">
    <location>
        <begin position="149"/>
        <end position="404"/>
    </location>
</feature>
<dbReference type="EMBL" id="CP003219">
    <property type="protein sequence ID" value="AEW95830.1"/>
    <property type="molecule type" value="Genomic_DNA"/>
</dbReference>
<dbReference type="HOGENOM" id="CLU_432697_0_0_11"/>
<accession>F8JXF0</accession>
<dbReference type="OrthoDB" id="9762169at2"/>
<keyword evidence="4" id="KW-0723">Serine/threonine-protein kinase</keyword>
<dbReference type="InterPro" id="IPR003961">
    <property type="entry name" value="FN3_dom"/>
</dbReference>
<feature type="compositionally biased region" description="Gly residues" evidence="1">
    <location>
        <begin position="14"/>
        <end position="44"/>
    </location>
</feature>
<keyword evidence="4" id="KW-0808">Transferase</keyword>
<dbReference type="AlphaFoldDB" id="F8JXF0"/>
<protein>
    <submittedName>
        <fullName evidence="4">Serine/threonine protein kinase</fullName>
    </submittedName>
</protein>
<feature type="region of interest" description="Disordered" evidence="1">
    <location>
        <begin position="415"/>
        <end position="455"/>
    </location>
</feature>
<dbReference type="KEGG" id="sct:SCAT_3473"/>
<feature type="compositionally biased region" description="Acidic residues" evidence="1">
    <location>
        <begin position="434"/>
        <end position="444"/>
    </location>
</feature>
<dbReference type="InterPro" id="IPR053235">
    <property type="entry name" value="Ser_Thr_kinase"/>
</dbReference>
<organism evidence="4 5">
    <name type="scientific">Streptantibioticus cattleyicolor (strain ATCC 35852 / DSM 46488 / JCM 4925 / NBRC 14057 / NRRL 8057)</name>
    <name type="common">Streptomyces cattleya</name>
    <dbReference type="NCBI Taxonomy" id="1003195"/>
    <lineage>
        <taxon>Bacteria</taxon>
        <taxon>Bacillati</taxon>
        <taxon>Actinomycetota</taxon>
        <taxon>Actinomycetes</taxon>
        <taxon>Kitasatosporales</taxon>
        <taxon>Streptomycetaceae</taxon>
        <taxon>Streptantibioticus</taxon>
    </lineage>
</organism>
<dbReference type="KEGG" id="scy:SCATT_34590"/>
<proteinExistence type="predicted"/>
<dbReference type="GO" id="GO:0005737">
    <property type="term" value="C:cytoplasm"/>
    <property type="evidence" value="ECO:0007669"/>
    <property type="project" value="TreeGrafter"/>
</dbReference>
<reference evidence="5" key="1">
    <citation type="submission" date="2011-12" db="EMBL/GenBank/DDBJ databases">
        <title>Complete genome sequence of Streptomyces cattleya strain DSM 46488.</title>
        <authorList>
            <person name="Ou H.-Y."/>
            <person name="Li P."/>
            <person name="Zhao C."/>
            <person name="O'Hagan D."/>
            <person name="Deng Z."/>
        </authorList>
    </citation>
    <scope>NUCLEOTIDE SEQUENCE [LARGE SCALE GENOMIC DNA]</scope>
    <source>
        <strain evidence="5">ATCC 35852 / DSM 46488 / JCM 4925 / NBRC 14057 / NRRL 8057</strain>
    </source>
</reference>
<feature type="transmembrane region" description="Helical" evidence="2">
    <location>
        <begin position="465"/>
        <end position="486"/>
    </location>
</feature>
<dbReference type="PROSITE" id="PS50011">
    <property type="entry name" value="PROTEIN_KINASE_DOM"/>
    <property type="match status" value="1"/>
</dbReference>
<feature type="region of interest" description="Disordered" evidence="1">
    <location>
        <begin position="496"/>
        <end position="528"/>
    </location>
</feature>
<gene>
    <name evidence="4" type="ordered locus">SCATT_34590</name>
</gene>
<dbReference type="Pfam" id="PF00069">
    <property type="entry name" value="Pkinase"/>
    <property type="match status" value="1"/>
</dbReference>
<dbReference type="InterPro" id="IPR008266">
    <property type="entry name" value="Tyr_kinase_AS"/>
</dbReference>
<dbReference type="PANTHER" id="PTHR24361:SF613">
    <property type="entry name" value="NUCLEAR RECEPTOR-BINDING PROTEIN-RELATED"/>
    <property type="match status" value="1"/>
</dbReference>
<dbReference type="PATRIC" id="fig|1003195.11.peg.4938"/>
<dbReference type="CDD" id="cd14014">
    <property type="entry name" value="STKc_PknB_like"/>
    <property type="match status" value="1"/>
</dbReference>
<dbReference type="RefSeq" id="WP_014144194.1">
    <property type="nucleotide sequence ID" value="NC_016111.1"/>
</dbReference>
<dbReference type="STRING" id="1003195.SCATT_34590"/>
<evidence type="ECO:0000313" key="4">
    <source>
        <dbReference type="EMBL" id="AEW95830.1"/>
    </source>
</evidence>
<keyword evidence="2" id="KW-0472">Membrane</keyword>
<dbReference type="InterPro" id="IPR011009">
    <property type="entry name" value="Kinase-like_dom_sf"/>
</dbReference>
<dbReference type="Proteomes" id="UP000007842">
    <property type="component" value="Chromosome"/>
</dbReference>
<dbReference type="Gene3D" id="1.10.510.10">
    <property type="entry name" value="Transferase(Phosphotransferase) domain 1"/>
    <property type="match status" value="1"/>
</dbReference>
<dbReference type="PANTHER" id="PTHR24361">
    <property type="entry name" value="MITOGEN-ACTIVATED KINASE KINASE KINASE"/>
    <property type="match status" value="1"/>
</dbReference>
<dbReference type="InterPro" id="IPR000719">
    <property type="entry name" value="Prot_kinase_dom"/>
</dbReference>